<dbReference type="EMBL" id="HG710151">
    <property type="protein sequence ID" value="CDJ26727.1"/>
    <property type="molecule type" value="mRNA"/>
</dbReference>
<evidence type="ECO:0000259" key="9">
    <source>
        <dbReference type="PROSITE" id="PS50923"/>
    </source>
</evidence>
<keyword evidence="6 7" id="KW-0479">Metal-binding</keyword>
<comment type="function">
    <text evidence="4">Zinc metalloprotease. Provoques deadhesion of endothelial cells from cell cultures, and also degradation of fibronectin, fibrinogen and gelatin in vitro. Its role in the venom is not fully understood but it might act as a spreading factor that facilitates diffusion of other venom toxins. Alternatively, it might be involved in the proteolytic processing of other venom toxins or it might play a role in extra-oral digestion of prey.</text>
</comment>
<dbReference type="PANTHER" id="PTHR23282">
    <property type="entry name" value="APICAL ENDOSOMAL GLYCOPROTEIN PRECURSOR"/>
    <property type="match status" value="1"/>
</dbReference>
<feature type="domain" description="Sushi" evidence="9">
    <location>
        <begin position="249"/>
        <end position="306"/>
    </location>
</feature>
<evidence type="ECO:0000256" key="6">
    <source>
        <dbReference type="PROSITE-ProRule" id="PRU01211"/>
    </source>
</evidence>
<comment type="caution">
    <text evidence="5">Lacks conserved residue(s) required for the propagation of feature annotation.</text>
</comment>
<dbReference type="SMART" id="SM00032">
    <property type="entry name" value="CCP"/>
    <property type="match status" value="1"/>
</dbReference>
<keyword evidence="6 7" id="KW-0482">Metalloprotease</keyword>
<accession>U6JPA5</accession>
<dbReference type="SUPFAM" id="SSF49899">
    <property type="entry name" value="Concanavalin A-like lectins/glucanases"/>
    <property type="match status" value="2"/>
</dbReference>
<evidence type="ECO:0000256" key="7">
    <source>
        <dbReference type="RuleBase" id="RU361183"/>
    </source>
</evidence>
<dbReference type="GO" id="GO:0004222">
    <property type="term" value="F:metalloendopeptidase activity"/>
    <property type="evidence" value="ECO:0007669"/>
    <property type="project" value="UniProtKB-UniRule"/>
</dbReference>
<protein>
    <recommendedName>
        <fullName evidence="7">Metalloendopeptidase</fullName>
        <ecNumber evidence="7">3.4.24.-</ecNumber>
    </recommendedName>
</protein>
<dbReference type="CDD" id="cd04280">
    <property type="entry name" value="ZnMc_astacin_like"/>
    <property type="match status" value="1"/>
</dbReference>
<dbReference type="InterPro" id="IPR035976">
    <property type="entry name" value="Sushi/SCR/CCP_sf"/>
</dbReference>
<dbReference type="AlphaFoldDB" id="U6JPA5"/>
<gene>
    <name evidence="11" type="primary">astl</name>
</gene>
<name>U6JPA5_TITSE</name>
<dbReference type="SUPFAM" id="SSF55486">
    <property type="entry name" value="Metalloproteases ('zincins'), catalytic domain"/>
    <property type="match status" value="1"/>
</dbReference>
<dbReference type="InterPro" id="IPR013320">
    <property type="entry name" value="ConA-like_dom_sf"/>
</dbReference>
<sequence length="657" mass="74396">MLFLIFLAPDRKLSPVRKSASRLEENLQVSNVCLMEGDVICQPLRPMLLVAPLDKYRIWTNRIVPYTLSPGYSEEDRTVILEAMMKIQEVSCVTFKEREDEVDYVDIQDGGGCFSYVGRTGGRQVLSLNSLCLEDGAGIAIHELMHSLGYWHEQNRYDRDDYIKIHKHNIIPIYLINFKKKDESVSDLLGVEYDYASILHYGPKMFAIDDTENTITPLNSEYNEVIGQRKGLSPLDIIKINRGYKCEIVSCPPPEVIHDGFRVGDDFSVGKIVRFSCDEGFFLVGSSYSFCRFDGIWSGMHPECYHLYDGHSCNFSKNTCGWANHQGNDVEWRRSSGPTPSPDTGPMVDHTSETTTGHYIYVDSSVFPSEGKVARIVTPTFHPMSQMVCLTAYFYMWGTDVGQLVAYARFYNRLDIQIWKVGGNQGPEWIPLTLAFPANTLPLQIVFEVILGWTASSDVALDDVIFEDCPDDFEHEKVDIEIPLPPPPVSASEFAVFWCSFENNLCGENDEINGDFYWSRVRGSTPSYATGPSVDHTFGTEEGVYLYVETSFPRVEGERARFLLPMVENTGNMCLTFYYHMYGIDVATVKVLAIVQDLEHLLWSKRGNLGDLWRYARVDLQLEGTSFRIIFEGERGVGPRGDVAIDDVAILHHSCTE</sequence>
<dbReference type="SMART" id="SM00137">
    <property type="entry name" value="MAM"/>
    <property type="match status" value="2"/>
</dbReference>
<dbReference type="PROSITE" id="PS50923">
    <property type="entry name" value="SUSHI"/>
    <property type="match status" value="1"/>
</dbReference>
<dbReference type="CDD" id="cd00033">
    <property type="entry name" value="CCP"/>
    <property type="match status" value="1"/>
</dbReference>
<dbReference type="Pfam" id="PF01400">
    <property type="entry name" value="Astacin"/>
    <property type="match status" value="1"/>
</dbReference>
<dbReference type="Pfam" id="PF00084">
    <property type="entry name" value="Sushi"/>
    <property type="match status" value="1"/>
</dbReference>
<keyword evidence="6 7" id="KW-0645">Protease</keyword>
<dbReference type="Gene3D" id="2.10.70.10">
    <property type="entry name" value="Complement Module, domain 1"/>
    <property type="match status" value="1"/>
</dbReference>
<dbReference type="GO" id="GO:0006508">
    <property type="term" value="P:proteolysis"/>
    <property type="evidence" value="ECO:0007669"/>
    <property type="project" value="UniProtKB-KW"/>
</dbReference>
<keyword evidence="3 5" id="KW-1015">Disulfide bond</keyword>
<comment type="subunit">
    <text evidence="2">Monomer.</text>
</comment>
<evidence type="ECO:0000256" key="5">
    <source>
        <dbReference type="PROSITE-ProRule" id="PRU00302"/>
    </source>
</evidence>
<feature type="disulfide bond" evidence="5">
    <location>
        <begin position="277"/>
        <end position="304"/>
    </location>
</feature>
<evidence type="ECO:0000259" key="8">
    <source>
        <dbReference type="PROSITE" id="PS50060"/>
    </source>
</evidence>
<evidence type="ECO:0000256" key="3">
    <source>
        <dbReference type="ARBA" id="ARBA00023157"/>
    </source>
</evidence>
<keyword evidence="6 7" id="KW-0378">Hydrolase</keyword>
<dbReference type="GO" id="GO:0016020">
    <property type="term" value="C:membrane"/>
    <property type="evidence" value="ECO:0007669"/>
    <property type="project" value="InterPro"/>
</dbReference>
<dbReference type="GO" id="GO:0008270">
    <property type="term" value="F:zinc ion binding"/>
    <property type="evidence" value="ECO:0007669"/>
    <property type="project" value="UniProtKB-UniRule"/>
</dbReference>
<evidence type="ECO:0000256" key="2">
    <source>
        <dbReference type="ARBA" id="ARBA00011245"/>
    </source>
</evidence>
<evidence type="ECO:0000256" key="1">
    <source>
        <dbReference type="ARBA" id="ARBA00006629"/>
    </source>
</evidence>
<dbReference type="Gene3D" id="3.40.390.10">
    <property type="entry name" value="Collagenase (Catalytic Domain)"/>
    <property type="match status" value="1"/>
</dbReference>
<reference evidence="11" key="2">
    <citation type="journal article" date="2015" name="PLoS ONE">
        <title>Biochemical, transcriptomic and proteomic analyses of digestion in the scorpion Tityus serrulatus: insights into function and evolution of digestion in an ancient arthropod.</title>
        <authorList>
            <person name="Fuzita F.J."/>
            <person name="Pinkse M.W.H."/>
            <person name="Patane J.S.L."/>
            <person name="Juliano M.A."/>
            <person name="Verhaert P.D.E.M."/>
            <person name="Lopes A.R."/>
        </authorList>
    </citation>
    <scope>NUCLEOTIDE SEQUENCE</scope>
    <source>
        <tissue evidence="11">Midgut glands</tissue>
    </source>
</reference>
<dbReference type="PRINTS" id="PR00480">
    <property type="entry name" value="ASTACIN"/>
</dbReference>
<organism evidence="11">
    <name type="scientific">Tityus serrulatus</name>
    <name type="common">Brazilian yellow scorpion</name>
    <dbReference type="NCBI Taxonomy" id="6887"/>
    <lineage>
        <taxon>Eukaryota</taxon>
        <taxon>Metazoa</taxon>
        <taxon>Ecdysozoa</taxon>
        <taxon>Arthropoda</taxon>
        <taxon>Chelicerata</taxon>
        <taxon>Arachnida</taxon>
        <taxon>Scorpiones</taxon>
        <taxon>Buthida</taxon>
        <taxon>Buthoidea</taxon>
        <taxon>Buthidae</taxon>
        <taxon>Tityus</taxon>
    </lineage>
</organism>
<evidence type="ECO:0000313" key="11">
    <source>
        <dbReference type="EMBL" id="CDJ26727.1"/>
    </source>
</evidence>
<evidence type="ECO:0000259" key="10">
    <source>
        <dbReference type="PROSITE" id="PS51864"/>
    </source>
</evidence>
<dbReference type="PANTHER" id="PTHR23282:SF101">
    <property type="entry name" value="MAM DOMAIN-CONTAINING PROTEIN"/>
    <property type="match status" value="1"/>
</dbReference>
<dbReference type="InterPro" id="IPR024079">
    <property type="entry name" value="MetalloPept_cat_dom_sf"/>
</dbReference>
<feature type="binding site" evidence="6">
    <location>
        <position position="146"/>
    </location>
    <ligand>
        <name>Zn(2+)</name>
        <dbReference type="ChEBI" id="CHEBI:29105"/>
        <note>catalytic</note>
    </ligand>
</feature>
<feature type="domain" description="Peptidase M12A" evidence="10">
    <location>
        <begin position="50"/>
        <end position="247"/>
    </location>
</feature>
<dbReference type="CDD" id="cd06263">
    <property type="entry name" value="MAM"/>
    <property type="match status" value="2"/>
</dbReference>
<dbReference type="InterPro" id="IPR051560">
    <property type="entry name" value="MAM_domain-containing"/>
</dbReference>
<evidence type="ECO:0000256" key="4">
    <source>
        <dbReference type="ARBA" id="ARBA00025529"/>
    </source>
</evidence>
<proteinExistence type="evidence at transcript level"/>
<reference evidence="11" key="1">
    <citation type="submission" date="2013-10" db="EMBL/GenBank/DDBJ databases">
        <authorList>
            <person name="Fuzita F."/>
        </authorList>
    </citation>
    <scope>NUCLEOTIDE SEQUENCE</scope>
    <source>
        <tissue evidence="11">Midgut glands</tissue>
    </source>
</reference>
<dbReference type="Pfam" id="PF00629">
    <property type="entry name" value="MAM"/>
    <property type="match status" value="2"/>
</dbReference>
<feature type="domain" description="MAM" evidence="8">
    <location>
        <begin position="497"/>
        <end position="657"/>
    </location>
</feature>
<keyword evidence="5" id="KW-0768">Sushi</keyword>
<feature type="domain" description="MAM" evidence="8">
    <location>
        <begin position="311"/>
        <end position="471"/>
    </location>
</feature>
<dbReference type="SUPFAM" id="SSF57535">
    <property type="entry name" value="Complement control module/SCR domain"/>
    <property type="match status" value="1"/>
</dbReference>
<feature type="active site" evidence="6">
    <location>
        <position position="143"/>
    </location>
</feature>
<dbReference type="Gene3D" id="2.60.120.200">
    <property type="match status" value="2"/>
</dbReference>
<dbReference type="EC" id="3.4.24.-" evidence="7"/>
<dbReference type="InterPro" id="IPR034035">
    <property type="entry name" value="Astacin-like_dom"/>
</dbReference>
<comment type="cofactor">
    <cofactor evidence="6 7">
        <name>Zn(2+)</name>
        <dbReference type="ChEBI" id="CHEBI:29105"/>
    </cofactor>
    <text evidence="6 7">Binds 1 zinc ion per subunit.</text>
</comment>
<dbReference type="PROSITE" id="PS51864">
    <property type="entry name" value="ASTACIN"/>
    <property type="match status" value="1"/>
</dbReference>
<comment type="similarity">
    <text evidence="1">Belongs to the venom metalloproteinase (M12B) family.</text>
</comment>
<feature type="binding site" evidence="6">
    <location>
        <position position="142"/>
    </location>
    <ligand>
        <name>Zn(2+)</name>
        <dbReference type="ChEBI" id="CHEBI:29105"/>
        <note>catalytic</note>
    </ligand>
</feature>
<dbReference type="InterPro" id="IPR006026">
    <property type="entry name" value="Peptidase_Metallo"/>
</dbReference>
<keyword evidence="6 7" id="KW-0862">Zinc</keyword>
<feature type="binding site" evidence="6">
    <location>
        <position position="152"/>
    </location>
    <ligand>
        <name>Zn(2+)</name>
        <dbReference type="ChEBI" id="CHEBI:29105"/>
        <note>catalytic</note>
    </ligand>
</feature>
<dbReference type="InterPro" id="IPR001506">
    <property type="entry name" value="Peptidase_M12A"/>
</dbReference>
<dbReference type="PROSITE" id="PS50060">
    <property type="entry name" value="MAM_2"/>
    <property type="match status" value="2"/>
</dbReference>
<dbReference type="SMART" id="SM00235">
    <property type="entry name" value="ZnMc"/>
    <property type="match status" value="1"/>
</dbReference>
<dbReference type="InterPro" id="IPR000998">
    <property type="entry name" value="MAM_dom"/>
</dbReference>
<dbReference type="InterPro" id="IPR000436">
    <property type="entry name" value="Sushi_SCR_CCP_dom"/>
</dbReference>